<protein>
    <submittedName>
        <fullName evidence="3">Uncharacterized protein</fullName>
    </submittedName>
</protein>
<accession>A0A1Y2K8E5</accession>
<name>A0A1Y2K8E5_9PROT</name>
<reference evidence="3 4" key="1">
    <citation type="journal article" date="2016" name="BMC Genomics">
        <title>Combined genomic and structural analyses of a cultured magnetotactic bacterium reveals its niche adaptation to a dynamic environment.</title>
        <authorList>
            <person name="Araujo A.C."/>
            <person name="Morillo V."/>
            <person name="Cypriano J."/>
            <person name="Teixeira L.C."/>
            <person name="Leao P."/>
            <person name="Lyra S."/>
            <person name="Almeida L.G."/>
            <person name="Bazylinski D.A."/>
            <person name="Vasconcellos A.T."/>
            <person name="Abreu F."/>
            <person name="Lins U."/>
        </authorList>
    </citation>
    <scope>NUCLEOTIDE SEQUENCE [LARGE SCALE GENOMIC DNA]</scope>
    <source>
        <strain evidence="3 4">IT-1</strain>
    </source>
</reference>
<keyword evidence="2" id="KW-0812">Transmembrane</keyword>
<feature type="transmembrane region" description="Helical" evidence="2">
    <location>
        <begin position="53"/>
        <end position="74"/>
    </location>
</feature>
<gene>
    <name evidence="3" type="ORF">MAIT1_00221</name>
</gene>
<evidence type="ECO:0000313" key="4">
    <source>
        <dbReference type="Proteomes" id="UP000194003"/>
    </source>
</evidence>
<dbReference type="Proteomes" id="UP000194003">
    <property type="component" value="Unassembled WGS sequence"/>
</dbReference>
<feature type="transmembrane region" description="Helical" evidence="2">
    <location>
        <begin position="20"/>
        <end position="41"/>
    </location>
</feature>
<proteinExistence type="predicted"/>
<evidence type="ECO:0000313" key="3">
    <source>
        <dbReference type="EMBL" id="OSM06899.1"/>
    </source>
</evidence>
<keyword evidence="2" id="KW-1133">Transmembrane helix</keyword>
<organism evidence="3 4">
    <name type="scientific">Magnetofaba australis IT-1</name>
    <dbReference type="NCBI Taxonomy" id="1434232"/>
    <lineage>
        <taxon>Bacteria</taxon>
        <taxon>Pseudomonadati</taxon>
        <taxon>Pseudomonadota</taxon>
        <taxon>Magnetococcia</taxon>
        <taxon>Magnetococcales</taxon>
        <taxon>Magnetococcaceae</taxon>
        <taxon>Magnetofaba</taxon>
    </lineage>
</organism>
<comment type="caution">
    <text evidence="3">The sequence shown here is derived from an EMBL/GenBank/DDBJ whole genome shotgun (WGS) entry which is preliminary data.</text>
</comment>
<sequence>MKSSPLASPISNPLSWANILGLFGVCFACAAFLYAGTGWYSGSNPAKAVMLEIVYYLILIALPILLMISVKCLFFKKYGMLNIDNNGVATAFMGMRAPWRVMGPCFPTFMYKKPSIVFFIHKADIPNTFSGLGRAFLTINHLFSKSKYKAILAHWAKYQSLSEGRLTVNSGVGDHPTDLYNLYAELDNSPDYWLIWLPGEIPGEMNLDQLLTLLNGQIASHGGNRSSPFPKPMFSQADKGPTIR</sequence>
<feature type="region of interest" description="Disordered" evidence="1">
    <location>
        <begin position="222"/>
        <end position="244"/>
    </location>
</feature>
<evidence type="ECO:0000256" key="1">
    <source>
        <dbReference type="SAM" id="MobiDB-lite"/>
    </source>
</evidence>
<dbReference type="STRING" id="1434232.MAIT1_00221"/>
<dbReference type="EMBL" id="LVJN01000015">
    <property type="protein sequence ID" value="OSM06899.1"/>
    <property type="molecule type" value="Genomic_DNA"/>
</dbReference>
<evidence type="ECO:0000256" key="2">
    <source>
        <dbReference type="SAM" id="Phobius"/>
    </source>
</evidence>
<keyword evidence="4" id="KW-1185">Reference proteome</keyword>
<dbReference type="AlphaFoldDB" id="A0A1Y2K8E5"/>
<keyword evidence="2" id="KW-0472">Membrane</keyword>